<dbReference type="Proteomes" id="UP001630127">
    <property type="component" value="Unassembled WGS sequence"/>
</dbReference>
<dbReference type="EMBL" id="JBJUIK010000002">
    <property type="protein sequence ID" value="KAL3535014.1"/>
    <property type="molecule type" value="Genomic_DNA"/>
</dbReference>
<dbReference type="AlphaFoldDB" id="A0ABD3AUZ8"/>
<proteinExistence type="predicted"/>
<sequence>MQYLLREINEKPGRPTNYQQWGFYRKHEHVQISTIMDPTRDDCSALHNEPELDEVIELLCGGVNVPWLKPKGVGVKEDGDTRLELKGPIDNNIVKRYLRHIDTQQRNQWEPAQPSMKLEQIISNLEKQVFANIEHSAIE</sequence>
<accession>A0ABD3AUZ8</accession>
<evidence type="ECO:0000313" key="2">
    <source>
        <dbReference type="Proteomes" id="UP001630127"/>
    </source>
</evidence>
<gene>
    <name evidence="1" type="ORF">ACH5RR_003475</name>
</gene>
<comment type="caution">
    <text evidence="1">The sequence shown here is derived from an EMBL/GenBank/DDBJ whole genome shotgun (WGS) entry which is preliminary data.</text>
</comment>
<name>A0ABD3AUZ8_9GENT</name>
<organism evidence="1 2">
    <name type="scientific">Cinchona calisaya</name>
    <dbReference type="NCBI Taxonomy" id="153742"/>
    <lineage>
        <taxon>Eukaryota</taxon>
        <taxon>Viridiplantae</taxon>
        <taxon>Streptophyta</taxon>
        <taxon>Embryophyta</taxon>
        <taxon>Tracheophyta</taxon>
        <taxon>Spermatophyta</taxon>
        <taxon>Magnoliopsida</taxon>
        <taxon>eudicotyledons</taxon>
        <taxon>Gunneridae</taxon>
        <taxon>Pentapetalae</taxon>
        <taxon>asterids</taxon>
        <taxon>lamiids</taxon>
        <taxon>Gentianales</taxon>
        <taxon>Rubiaceae</taxon>
        <taxon>Cinchonoideae</taxon>
        <taxon>Cinchoneae</taxon>
        <taxon>Cinchona</taxon>
    </lineage>
</organism>
<reference evidence="1 2" key="1">
    <citation type="submission" date="2024-11" db="EMBL/GenBank/DDBJ databases">
        <title>A near-complete genome assembly of Cinchona calisaya.</title>
        <authorList>
            <person name="Lian D.C."/>
            <person name="Zhao X.W."/>
            <person name="Wei L."/>
        </authorList>
    </citation>
    <scope>NUCLEOTIDE SEQUENCE [LARGE SCALE GENOMIC DNA]</scope>
    <source>
        <tissue evidence="1">Nenye</tissue>
    </source>
</reference>
<keyword evidence="2" id="KW-1185">Reference proteome</keyword>
<protein>
    <submittedName>
        <fullName evidence="1">Uncharacterized protein</fullName>
    </submittedName>
</protein>
<evidence type="ECO:0000313" key="1">
    <source>
        <dbReference type="EMBL" id="KAL3535014.1"/>
    </source>
</evidence>